<name>A0A6P8Z5R9_THRPL</name>
<dbReference type="Proteomes" id="UP000515158">
    <property type="component" value="Unplaced"/>
</dbReference>
<dbReference type="InParanoid" id="A0A6P8Z5R9"/>
<dbReference type="InterPro" id="IPR052220">
    <property type="entry name" value="METTL25"/>
</dbReference>
<protein>
    <submittedName>
        <fullName evidence="3">Methyltransferase-like protein 25</fullName>
    </submittedName>
</protein>
<keyword evidence="2" id="KW-1185">Reference proteome</keyword>
<dbReference type="OrthoDB" id="10258156at2759"/>
<dbReference type="Pfam" id="PF13679">
    <property type="entry name" value="Methyltransf_32"/>
    <property type="match status" value="1"/>
</dbReference>
<dbReference type="AlphaFoldDB" id="A0A6P8Z5R9"/>
<dbReference type="GeneID" id="117647527"/>
<dbReference type="PANTHER" id="PTHR12496:SF9">
    <property type="entry name" value="METHYLTRANSFERASE-LIKE PROTEIN 25-RELATED"/>
    <property type="match status" value="1"/>
</dbReference>
<evidence type="ECO:0000259" key="1">
    <source>
        <dbReference type="Pfam" id="PF13679"/>
    </source>
</evidence>
<sequence>MGAKVDTVREKLKEVYMFLEPFKILANAHMTSFITGNSWEILPEDLRNEASSLSIPEMYEIFWNWGSDPGNFQQTSAIGKFLNACWHFSLASQNFKELMLSYKSCQTTSNKSAKCMSLKKSHEVVTLKEIVAYLCDDSQSNCVVDVGGGKGYLGASLVLESKMKVLSIDSKPLNTEGAMHIFEKLEKHERVQADSSAFYKQVTAFVTPETDIIAIAKDNFGPTSEYRICLTGLHVCGNLASTCIKLFSKAQDIASICSIGCCYNLLTERFETESDVTVDKYNCGFPLSDFLNKKSYCLGRNARMIACQPIDRICLEKREMKPSIFWRAAIQTHFQELLGPGCDVSVGRRCSKATSFSDYCLKVEQSLKIDLELTEDKMNNLIMQTEKLHADMIKFYCFRLALAPVVEALLILDRLLFLYEQGLETSYICKAFDGATSPRCHAVIASRPSR</sequence>
<evidence type="ECO:0000313" key="3">
    <source>
        <dbReference type="RefSeq" id="XP_034245191.1"/>
    </source>
</evidence>
<dbReference type="InterPro" id="IPR025714">
    <property type="entry name" value="Methyltranfer_dom"/>
</dbReference>
<dbReference type="KEGG" id="tpal:117647527"/>
<feature type="domain" description="Methyltransferase" evidence="1">
    <location>
        <begin position="119"/>
        <end position="268"/>
    </location>
</feature>
<evidence type="ECO:0000313" key="2">
    <source>
        <dbReference type="Proteomes" id="UP000515158"/>
    </source>
</evidence>
<dbReference type="RefSeq" id="XP_034245191.1">
    <property type="nucleotide sequence ID" value="XM_034389300.1"/>
</dbReference>
<dbReference type="PANTHER" id="PTHR12496">
    <property type="entry name" value="CGI-41 METHYLTRANSFERASE"/>
    <property type="match status" value="1"/>
</dbReference>
<gene>
    <name evidence="3" type="primary">LOC117647527</name>
</gene>
<reference evidence="3" key="1">
    <citation type="submission" date="2025-08" db="UniProtKB">
        <authorList>
            <consortium name="RefSeq"/>
        </authorList>
    </citation>
    <scope>IDENTIFICATION</scope>
    <source>
        <tissue evidence="3">Total insect</tissue>
    </source>
</reference>
<dbReference type="FunCoup" id="A0A6P8Z5R9">
    <property type="interactions" value="151"/>
</dbReference>
<accession>A0A6P8Z5R9</accession>
<organism evidence="3">
    <name type="scientific">Thrips palmi</name>
    <name type="common">Melon thrips</name>
    <dbReference type="NCBI Taxonomy" id="161013"/>
    <lineage>
        <taxon>Eukaryota</taxon>
        <taxon>Metazoa</taxon>
        <taxon>Ecdysozoa</taxon>
        <taxon>Arthropoda</taxon>
        <taxon>Hexapoda</taxon>
        <taxon>Insecta</taxon>
        <taxon>Pterygota</taxon>
        <taxon>Neoptera</taxon>
        <taxon>Paraneoptera</taxon>
        <taxon>Thysanoptera</taxon>
        <taxon>Terebrantia</taxon>
        <taxon>Thripoidea</taxon>
        <taxon>Thripidae</taxon>
        <taxon>Thrips</taxon>
    </lineage>
</organism>
<proteinExistence type="predicted"/>